<keyword evidence="2" id="KW-1185">Reference proteome</keyword>
<evidence type="ECO:0000313" key="1">
    <source>
        <dbReference type="EMBL" id="PVA05889.1"/>
    </source>
</evidence>
<comment type="caution">
    <text evidence="1">The sequence shown here is derived from an EMBL/GenBank/DDBJ whole genome shotgun (WGS) entry which is preliminary data.</text>
</comment>
<name>A0A2T7FUQ1_9RHOB</name>
<evidence type="ECO:0000313" key="2">
    <source>
        <dbReference type="Proteomes" id="UP000244817"/>
    </source>
</evidence>
<gene>
    <name evidence="1" type="ORF">DC363_13840</name>
</gene>
<sequence>MVQGDSGALILQFAPHVVEIGRDGRLEVRDVKDPEEAARIAESLASNLAVELIDPEQGVPEAGPDMEW</sequence>
<dbReference type="EMBL" id="QCYG01000008">
    <property type="protein sequence ID" value="PVA05889.1"/>
    <property type="molecule type" value="Genomic_DNA"/>
</dbReference>
<dbReference type="Proteomes" id="UP000244817">
    <property type="component" value="Unassembled WGS sequence"/>
</dbReference>
<reference evidence="1 2" key="1">
    <citation type="submission" date="2018-04" db="EMBL/GenBank/DDBJ databases">
        <title>Pelagivirga bohaiensis gen. nov., sp. nov., a bacterium isolated from the Bohai Sea.</title>
        <authorList>
            <person name="Ji X."/>
        </authorList>
    </citation>
    <scope>NUCLEOTIDE SEQUENCE [LARGE SCALE GENOMIC DNA]</scope>
    <source>
        <strain evidence="1 2">BH-SD16</strain>
    </source>
</reference>
<dbReference type="AlphaFoldDB" id="A0A2T7FUQ1"/>
<protein>
    <submittedName>
        <fullName evidence="1">Uncharacterized protein</fullName>
    </submittedName>
</protein>
<organism evidence="1 2">
    <name type="scientific">Thalassorhabdomicrobium marinisediminis</name>
    <dbReference type="NCBI Taxonomy" id="2170577"/>
    <lineage>
        <taxon>Bacteria</taxon>
        <taxon>Pseudomonadati</taxon>
        <taxon>Pseudomonadota</taxon>
        <taxon>Alphaproteobacteria</taxon>
        <taxon>Rhodobacterales</taxon>
        <taxon>Paracoccaceae</taxon>
        <taxon>Thalassorhabdomicrobium</taxon>
    </lineage>
</organism>
<proteinExistence type="predicted"/>
<accession>A0A2T7FUQ1</accession>